<dbReference type="Proteomes" id="UP001620295">
    <property type="component" value="Unassembled WGS sequence"/>
</dbReference>
<keyword evidence="6" id="KW-0418">Kinase</keyword>
<reference evidence="11 12" key="1">
    <citation type="submission" date="2024-11" db="EMBL/GenBank/DDBJ databases">
        <title>The Natural Products Discovery Center: Release of the First 8490 Sequenced Strains for Exploring Actinobacteria Biosynthetic Diversity.</title>
        <authorList>
            <person name="Kalkreuter E."/>
            <person name="Kautsar S.A."/>
            <person name="Yang D."/>
            <person name="Bader C.D."/>
            <person name="Teijaro C.N."/>
            <person name="Fluegel L."/>
            <person name="Davis C.M."/>
            <person name="Simpson J.R."/>
            <person name="Lauterbach L."/>
            <person name="Steele A.D."/>
            <person name="Gui C."/>
            <person name="Meng S."/>
            <person name="Li G."/>
            <person name="Viehrig K."/>
            <person name="Ye F."/>
            <person name="Su P."/>
            <person name="Kiefer A.F."/>
            <person name="Nichols A."/>
            <person name="Cepeda A.J."/>
            <person name="Yan W."/>
            <person name="Fan B."/>
            <person name="Jiang Y."/>
            <person name="Adhikari A."/>
            <person name="Zheng C.-J."/>
            <person name="Schuster L."/>
            <person name="Cowan T.M."/>
            <person name="Smanski M.J."/>
            <person name="Chevrette M.G."/>
            <person name="De Carvalho L.P.S."/>
            <person name="Shen B."/>
        </authorList>
    </citation>
    <scope>NUCLEOTIDE SEQUENCE [LARGE SCALE GENOMIC DNA]</scope>
    <source>
        <strain evidence="11 12">NPDC020863</strain>
    </source>
</reference>
<protein>
    <recommendedName>
        <fullName evidence="2">histidine kinase</fullName>
        <ecNumber evidence="2">2.7.13.3</ecNumber>
    </recommendedName>
</protein>
<proteinExistence type="predicted"/>
<dbReference type="Gene3D" id="1.20.5.1930">
    <property type="match status" value="1"/>
</dbReference>
<accession>A0ABW8LKH7</accession>
<evidence type="ECO:0000259" key="10">
    <source>
        <dbReference type="SMART" id="SM00387"/>
    </source>
</evidence>
<dbReference type="PANTHER" id="PTHR24421">
    <property type="entry name" value="NITRATE/NITRITE SENSOR PROTEIN NARX-RELATED"/>
    <property type="match status" value="1"/>
</dbReference>
<feature type="transmembrane region" description="Helical" evidence="9">
    <location>
        <begin position="162"/>
        <end position="186"/>
    </location>
</feature>
<dbReference type="RefSeq" id="WP_404746464.1">
    <property type="nucleotide sequence ID" value="NZ_JBJDQH010000005.1"/>
</dbReference>
<dbReference type="SMART" id="SM00387">
    <property type="entry name" value="HATPase_c"/>
    <property type="match status" value="1"/>
</dbReference>
<dbReference type="Pfam" id="PF07730">
    <property type="entry name" value="HisKA_3"/>
    <property type="match status" value="1"/>
</dbReference>
<evidence type="ECO:0000256" key="2">
    <source>
        <dbReference type="ARBA" id="ARBA00012438"/>
    </source>
</evidence>
<evidence type="ECO:0000256" key="4">
    <source>
        <dbReference type="ARBA" id="ARBA00022679"/>
    </source>
</evidence>
<evidence type="ECO:0000313" key="11">
    <source>
        <dbReference type="EMBL" id="MFK4266421.1"/>
    </source>
</evidence>
<gene>
    <name evidence="11" type="ORF">ACI2L5_15980</name>
</gene>
<evidence type="ECO:0000256" key="5">
    <source>
        <dbReference type="ARBA" id="ARBA00022741"/>
    </source>
</evidence>
<dbReference type="InterPro" id="IPR036890">
    <property type="entry name" value="HATPase_C_sf"/>
</dbReference>
<keyword evidence="12" id="KW-1185">Reference proteome</keyword>
<name>A0ABW8LKH7_9ACTN</name>
<evidence type="ECO:0000256" key="7">
    <source>
        <dbReference type="ARBA" id="ARBA00022840"/>
    </source>
</evidence>
<evidence type="ECO:0000256" key="8">
    <source>
        <dbReference type="ARBA" id="ARBA00023012"/>
    </source>
</evidence>
<dbReference type="Gene3D" id="3.30.565.10">
    <property type="entry name" value="Histidine kinase-like ATPase, C-terminal domain"/>
    <property type="match status" value="1"/>
</dbReference>
<dbReference type="EMBL" id="JBJDQH010000005">
    <property type="protein sequence ID" value="MFK4266421.1"/>
    <property type="molecule type" value="Genomic_DNA"/>
</dbReference>
<dbReference type="InterPro" id="IPR011712">
    <property type="entry name" value="Sig_transdc_His_kin_sub3_dim/P"/>
</dbReference>
<keyword evidence="4" id="KW-0808">Transferase</keyword>
<evidence type="ECO:0000256" key="6">
    <source>
        <dbReference type="ARBA" id="ARBA00022777"/>
    </source>
</evidence>
<dbReference type="InterPro" id="IPR003594">
    <property type="entry name" value="HATPase_dom"/>
</dbReference>
<dbReference type="SUPFAM" id="SSF55874">
    <property type="entry name" value="ATPase domain of HSP90 chaperone/DNA topoisomerase II/histidine kinase"/>
    <property type="match status" value="1"/>
</dbReference>
<dbReference type="CDD" id="cd16917">
    <property type="entry name" value="HATPase_UhpB-NarQ-NarX-like"/>
    <property type="match status" value="1"/>
</dbReference>
<evidence type="ECO:0000256" key="9">
    <source>
        <dbReference type="SAM" id="Phobius"/>
    </source>
</evidence>
<keyword evidence="3" id="KW-0597">Phosphoprotein</keyword>
<evidence type="ECO:0000256" key="3">
    <source>
        <dbReference type="ARBA" id="ARBA00022553"/>
    </source>
</evidence>
<dbReference type="InterPro" id="IPR050482">
    <property type="entry name" value="Sensor_HK_TwoCompSys"/>
</dbReference>
<keyword evidence="9" id="KW-1133">Transmembrane helix</keyword>
<evidence type="ECO:0000313" key="12">
    <source>
        <dbReference type="Proteomes" id="UP001620295"/>
    </source>
</evidence>
<dbReference type="Pfam" id="PF13796">
    <property type="entry name" value="Sensor"/>
    <property type="match status" value="1"/>
</dbReference>
<dbReference type="PANTHER" id="PTHR24421:SF10">
    <property type="entry name" value="NITRATE_NITRITE SENSOR PROTEIN NARQ"/>
    <property type="match status" value="1"/>
</dbReference>
<keyword evidence="8" id="KW-0902">Two-component regulatory system</keyword>
<keyword evidence="9" id="KW-0812">Transmembrane</keyword>
<dbReference type="InterPro" id="IPR025828">
    <property type="entry name" value="Put_sensor_dom"/>
</dbReference>
<evidence type="ECO:0000256" key="1">
    <source>
        <dbReference type="ARBA" id="ARBA00000085"/>
    </source>
</evidence>
<feature type="transmembrane region" description="Helical" evidence="9">
    <location>
        <begin position="17"/>
        <end position="39"/>
    </location>
</feature>
<sequence length="437" mass="46658">MGATGIGGLRALVRCQLLGLLALAVIAVGGLVIGALLLLPIGAGFRLLPPAAGALRGLSDRYRSWTARWTGTAISPPDPLAPDRSASQRPRRRAAAVLGDEGFWRDLRWAWLEPWFGGLLVAVPLALVEYGAFGALVQPFIWRLIDDGNWYAFVPVRSTPTMLAALALGLAFIAAGVRLAPTVLGLHARWSRRLLSAPRSTELARRVERLTDIRDESLDAQATELRRIERDLHDGAQARLVALGMTLDEATRLLDVDLDAARRLLLDVRETSARALQDLRDLVHGIQPPVLADRGLGDAVRSLALDSFLDVHVEVRLPGRLPAAVESAAYFAISEALANAAKHSGAQEVRITLAHEDLTHADLTHEDGARLRVTVTDDGRGGADLARGTGLRGVQRRLGTFDGSLALHSPLGGPTTVTLEIPCASSSPKTSSCSGTG</sequence>
<feature type="domain" description="Histidine kinase/HSP90-like ATPase" evidence="10">
    <location>
        <begin position="324"/>
        <end position="425"/>
    </location>
</feature>
<keyword evidence="7" id="KW-0067">ATP-binding</keyword>
<dbReference type="Pfam" id="PF02518">
    <property type="entry name" value="HATPase_c"/>
    <property type="match status" value="1"/>
</dbReference>
<dbReference type="EC" id="2.7.13.3" evidence="2"/>
<feature type="transmembrane region" description="Helical" evidence="9">
    <location>
        <begin position="115"/>
        <end position="142"/>
    </location>
</feature>
<comment type="catalytic activity">
    <reaction evidence="1">
        <text>ATP + protein L-histidine = ADP + protein N-phospho-L-histidine.</text>
        <dbReference type="EC" id="2.7.13.3"/>
    </reaction>
</comment>
<comment type="caution">
    <text evidence="11">The sequence shown here is derived from an EMBL/GenBank/DDBJ whole genome shotgun (WGS) entry which is preliminary data.</text>
</comment>
<organism evidence="11 12">
    <name type="scientific">Streptomyces milbemycinicus</name>
    <dbReference type="NCBI Taxonomy" id="476552"/>
    <lineage>
        <taxon>Bacteria</taxon>
        <taxon>Bacillati</taxon>
        <taxon>Actinomycetota</taxon>
        <taxon>Actinomycetes</taxon>
        <taxon>Kitasatosporales</taxon>
        <taxon>Streptomycetaceae</taxon>
        <taxon>Streptomyces</taxon>
    </lineage>
</organism>
<keyword evidence="9" id="KW-0472">Membrane</keyword>
<keyword evidence="5" id="KW-0547">Nucleotide-binding</keyword>